<evidence type="ECO:0008006" key="4">
    <source>
        <dbReference type="Google" id="ProtNLM"/>
    </source>
</evidence>
<feature type="region of interest" description="Disordered" evidence="1">
    <location>
        <begin position="1"/>
        <end position="26"/>
    </location>
</feature>
<dbReference type="Gene3D" id="3.30.530.20">
    <property type="match status" value="1"/>
</dbReference>
<dbReference type="InterPro" id="IPR015075">
    <property type="entry name" value="AtaL"/>
</dbReference>
<comment type="caution">
    <text evidence="2">The sequence shown here is derived from an EMBL/GenBank/DDBJ whole genome shotgun (WGS) entry which is preliminary data.</text>
</comment>
<dbReference type="InterPro" id="IPR023393">
    <property type="entry name" value="START-like_dom_sf"/>
</dbReference>
<dbReference type="Proteomes" id="UP001422759">
    <property type="component" value="Unassembled WGS sequence"/>
</dbReference>
<gene>
    <name evidence="2" type="ORF">GCM10009760_28420</name>
</gene>
<name>A0ABN2ZIP3_9ACTN</name>
<protein>
    <recommendedName>
        <fullName evidence="4">DUF1857 family protein</fullName>
    </recommendedName>
</protein>
<reference evidence="2 3" key="1">
    <citation type="journal article" date="2019" name="Int. J. Syst. Evol. Microbiol.">
        <title>The Global Catalogue of Microorganisms (GCM) 10K type strain sequencing project: providing services to taxonomists for standard genome sequencing and annotation.</title>
        <authorList>
            <consortium name="The Broad Institute Genomics Platform"/>
            <consortium name="The Broad Institute Genome Sequencing Center for Infectious Disease"/>
            <person name="Wu L."/>
            <person name="Ma J."/>
        </authorList>
    </citation>
    <scope>NUCLEOTIDE SEQUENCE [LARGE SCALE GENOMIC DNA]</scope>
    <source>
        <strain evidence="2 3">JCM 14560</strain>
    </source>
</reference>
<evidence type="ECO:0000256" key="1">
    <source>
        <dbReference type="SAM" id="MobiDB-lite"/>
    </source>
</evidence>
<dbReference type="SUPFAM" id="SSF55961">
    <property type="entry name" value="Bet v1-like"/>
    <property type="match status" value="1"/>
</dbReference>
<accession>A0ABN2ZIP3</accession>
<dbReference type="EMBL" id="BAAANT010000013">
    <property type="protein sequence ID" value="GAA2142822.1"/>
    <property type="molecule type" value="Genomic_DNA"/>
</dbReference>
<proteinExistence type="predicted"/>
<evidence type="ECO:0000313" key="2">
    <source>
        <dbReference type="EMBL" id="GAA2142822.1"/>
    </source>
</evidence>
<dbReference type="Pfam" id="PF08982">
    <property type="entry name" value="AtaL"/>
    <property type="match status" value="1"/>
</dbReference>
<keyword evidence="3" id="KW-1185">Reference proteome</keyword>
<dbReference type="RefSeq" id="WP_344464676.1">
    <property type="nucleotide sequence ID" value="NZ_BAAANT010000013.1"/>
</dbReference>
<organism evidence="2 3">
    <name type="scientific">Kitasatospora kazusensis</name>
    <dbReference type="NCBI Taxonomy" id="407974"/>
    <lineage>
        <taxon>Bacteria</taxon>
        <taxon>Bacillati</taxon>
        <taxon>Actinomycetota</taxon>
        <taxon>Actinomycetes</taxon>
        <taxon>Kitasatosporales</taxon>
        <taxon>Streptomycetaceae</taxon>
        <taxon>Kitasatospora</taxon>
    </lineage>
</organism>
<sequence length="169" mass="18133">MSGITVSWTRAVGTGSTGGDGEYGSETASLDARQLWAQLLHKAENPVPYTPAITRCTILDRFPGGFTREIVRDGRPVFQRVEIGPGERIVFRQPGDPETEFITNEVGRDEDGRLALTISVRLAPGAAAKALRESRLLEAADAYFTDALHSAVEEIRATAGGFTTLSAVA</sequence>
<evidence type="ECO:0000313" key="3">
    <source>
        <dbReference type="Proteomes" id="UP001422759"/>
    </source>
</evidence>